<proteinExistence type="predicted"/>
<dbReference type="GO" id="GO:0016020">
    <property type="term" value="C:membrane"/>
    <property type="evidence" value="ECO:0007669"/>
    <property type="project" value="UniProtKB-SubCell"/>
</dbReference>
<dbReference type="InterPro" id="IPR014010">
    <property type="entry name" value="REJ_dom"/>
</dbReference>
<evidence type="ECO:0000259" key="1">
    <source>
        <dbReference type="PROSITE" id="PS51111"/>
    </source>
</evidence>
<dbReference type="EMBL" id="CYRY02031668">
    <property type="protein sequence ID" value="VCX06396.1"/>
    <property type="molecule type" value="Genomic_DNA"/>
</dbReference>
<feature type="domain" description="REJ" evidence="1">
    <location>
        <begin position="1"/>
        <end position="103"/>
    </location>
</feature>
<dbReference type="PROSITE" id="PS51111">
    <property type="entry name" value="REJ"/>
    <property type="match status" value="1"/>
</dbReference>
<dbReference type="AlphaFoldDB" id="A0A9X9LZF9"/>
<reference evidence="2 3" key="1">
    <citation type="submission" date="2018-10" db="EMBL/GenBank/DDBJ databases">
        <authorList>
            <person name="Ekblom R."/>
            <person name="Jareborg N."/>
        </authorList>
    </citation>
    <scope>NUCLEOTIDE SEQUENCE [LARGE SCALE GENOMIC DNA]</scope>
    <source>
        <tissue evidence="2">Muscle</tissue>
    </source>
</reference>
<sequence>MATWRGGELQNQEEQCLYESAPLELGPRVSCEKNCGPANASADAVLRVTAGDDSSVAMFNWDLEDTSLGKAEPLPAACRFRGFWLSALTLPQSNTSTLRRNSS</sequence>
<comment type="caution">
    <text evidence="2">The sequence shown here is derived from an EMBL/GenBank/DDBJ whole genome shotgun (WGS) entry which is preliminary data.</text>
</comment>
<name>A0A9X9LZF9_GULGU</name>
<accession>A0A9X9LZF9</accession>
<gene>
    <name evidence="2" type="ORF">BN2614_LOCUS3</name>
</gene>
<keyword evidence="3" id="KW-1185">Reference proteome</keyword>
<evidence type="ECO:0000313" key="2">
    <source>
        <dbReference type="EMBL" id="VCX06396.1"/>
    </source>
</evidence>
<protein>
    <recommendedName>
        <fullName evidence="1">REJ domain-containing protein</fullName>
    </recommendedName>
</protein>
<feature type="non-terminal residue" evidence="2">
    <location>
        <position position="103"/>
    </location>
</feature>
<evidence type="ECO:0000313" key="3">
    <source>
        <dbReference type="Proteomes" id="UP000269945"/>
    </source>
</evidence>
<dbReference type="Proteomes" id="UP000269945">
    <property type="component" value="Unassembled WGS sequence"/>
</dbReference>
<organism evidence="2 3">
    <name type="scientific">Gulo gulo</name>
    <name type="common">Wolverine</name>
    <name type="synonym">Gluton</name>
    <dbReference type="NCBI Taxonomy" id="48420"/>
    <lineage>
        <taxon>Eukaryota</taxon>
        <taxon>Metazoa</taxon>
        <taxon>Chordata</taxon>
        <taxon>Craniata</taxon>
        <taxon>Vertebrata</taxon>
        <taxon>Euteleostomi</taxon>
        <taxon>Mammalia</taxon>
        <taxon>Eutheria</taxon>
        <taxon>Laurasiatheria</taxon>
        <taxon>Carnivora</taxon>
        <taxon>Caniformia</taxon>
        <taxon>Musteloidea</taxon>
        <taxon>Mustelidae</taxon>
        <taxon>Guloninae</taxon>
        <taxon>Gulo</taxon>
    </lineage>
</organism>